<feature type="compositionally biased region" description="Polar residues" evidence="5">
    <location>
        <begin position="343"/>
        <end position="359"/>
    </location>
</feature>
<evidence type="ECO:0000256" key="6">
    <source>
        <dbReference type="SAM" id="Phobius"/>
    </source>
</evidence>
<reference evidence="7 8" key="1">
    <citation type="submission" date="2016-05" db="EMBL/GenBank/DDBJ databases">
        <title>A degradative enzymes factory behind the ericoid mycorrhizal symbiosis.</title>
        <authorList>
            <consortium name="DOE Joint Genome Institute"/>
            <person name="Martino E."/>
            <person name="Morin E."/>
            <person name="Grelet G."/>
            <person name="Kuo A."/>
            <person name="Kohler A."/>
            <person name="Daghino S."/>
            <person name="Barry K."/>
            <person name="Choi C."/>
            <person name="Cichocki N."/>
            <person name="Clum A."/>
            <person name="Copeland A."/>
            <person name="Hainaut M."/>
            <person name="Haridas S."/>
            <person name="Labutti K."/>
            <person name="Lindquist E."/>
            <person name="Lipzen A."/>
            <person name="Khouja H.-R."/>
            <person name="Murat C."/>
            <person name="Ohm R."/>
            <person name="Olson A."/>
            <person name="Spatafora J."/>
            <person name="Veneault-Fourrey C."/>
            <person name="Henrissat B."/>
            <person name="Grigoriev I."/>
            <person name="Martin F."/>
            <person name="Perotto S."/>
        </authorList>
    </citation>
    <scope>NUCLEOTIDE SEQUENCE [LARGE SCALE GENOMIC DNA]</scope>
    <source>
        <strain evidence="7 8">UAMH 7357</strain>
    </source>
</reference>
<dbReference type="AlphaFoldDB" id="A0A2J6Q9B5"/>
<dbReference type="PANTHER" id="PTHR31465:SF9">
    <property type="entry name" value="SPHINGOID LONG-CHAIN BASE TRANSPORTER RSB1"/>
    <property type="match status" value="1"/>
</dbReference>
<feature type="transmembrane region" description="Helical" evidence="6">
    <location>
        <begin position="178"/>
        <end position="196"/>
    </location>
</feature>
<dbReference type="PANTHER" id="PTHR31465">
    <property type="entry name" value="PROTEIN RTA1-RELATED"/>
    <property type="match status" value="1"/>
</dbReference>
<feature type="transmembrane region" description="Helical" evidence="6">
    <location>
        <begin position="106"/>
        <end position="126"/>
    </location>
</feature>
<evidence type="ECO:0000313" key="8">
    <source>
        <dbReference type="Proteomes" id="UP000235672"/>
    </source>
</evidence>
<evidence type="ECO:0000256" key="1">
    <source>
        <dbReference type="ARBA" id="ARBA00004141"/>
    </source>
</evidence>
<dbReference type="OrthoDB" id="4521223at2759"/>
<evidence type="ECO:0000313" key="7">
    <source>
        <dbReference type="EMBL" id="PMD22835.1"/>
    </source>
</evidence>
<proteinExistence type="predicted"/>
<feature type="transmembrane region" description="Helical" evidence="6">
    <location>
        <begin position="216"/>
        <end position="240"/>
    </location>
</feature>
<dbReference type="Proteomes" id="UP000235672">
    <property type="component" value="Unassembled WGS sequence"/>
</dbReference>
<feature type="transmembrane region" description="Helical" evidence="6">
    <location>
        <begin position="302"/>
        <end position="320"/>
    </location>
</feature>
<evidence type="ECO:0000256" key="3">
    <source>
        <dbReference type="ARBA" id="ARBA00022989"/>
    </source>
</evidence>
<keyword evidence="2 6" id="KW-0812">Transmembrane</keyword>
<dbReference type="Pfam" id="PF04479">
    <property type="entry name" value="RTA1"/>
    <property type="match status" value="1"/>
</dbReference>
<evidence type="ECO:0000256" key="2">
    <source>
        <dbReference type="ARBA" id="ARBA00022692"/>
    </source>
</evidence>
<feature type="compositionally biased region" description="Basic and acidic residues" evidence="5">
    <location>
        <begin position="361"/>
        <end position="370"/>
    </location>
</feature>
<gene>
    <name evidence="7" type="ORF">NA56DRAFT_597536</name>
</gene>
<keyword evidence="4 6" id="KW-0472">Membrane</keyword>
<comment type="subcellular location">
    <subcellularLocation>
        <location evidence="1">Membrane</location>
        <topology evidence="1">Multi-pass membrane protein</topology>
    </subcellularLocation>
</comment>
<dbReference type="GO" id="GO:0005886">
    <property type="term" value="C:plasma membrane"/>
    <property type="evidence" value="ECO:0007669"/>
    <property type="project" value="TreeGrafter"/>
</dbReference>
<sequence>MDGLSPCALPLQYNVPCIAPTGNVYNLTEVNGINITQINGDVYPAGLWLASNLTSTAQCTIDLCSLKYASLDYVPNAGSNFLFAIIFAFFLLTQLVFWVWRRTHSFSFAVSCGLILEVLGYLARVIMKNNMFSSTPFLIQIICLTIAPVFFTAGLYLTLSRVIMHYGPHNSRLTPKTYTITFMCSDFIALVLQSAGGGIADQGTLSPSARNGGVHLMVAGLSFQVLSILIFIGLCAKFFWRVKKERQQTGRAGSRDAASRHYKLFIFAFTLATFFILVRSLFRVAELAHGFGGKLANDQVTFMILEGGMMILASGLLTAFPPGQFMSREEWKNSGWGYKKNAGENTSTTSLEKPWSDTTPESERVHTVPM</sequence>
<dbReference type="InterPro" id="IPR007568">
    <property type="entry name" value="RTA1"/>
</dbReference>
<accession>A0A2J6Q9B5</accession>
<evidence type="ECO:0000256" key="5">
    <source>
        <dbReference type="SAM" id="MobiDB-lite"/>
    </source>
</evidence>
<organism evidence="7 8">
    <name type="scientific">Hyaloscypha hepaticicola</name>
    <dbReference type="NCBI Taxonomy" id="2082293"/>
    <lineage>
        <taxon>Eukaryota</taxon>
        <taxon>Fungi</taxon>
        <taxon>Dikarya</taxon>
        <taxon>Ascomycota</taxon>
        <taxon>Pezizomycotina</taxon>
        <taxon>Leotiomycetes</taxon>
        <taxon>Helotiales</taxon>
        <taxon>Hyaloscyphaceae</taxon>
        <taxon>Hyaloscypha</taxon>
    </lineage>
</organism>
<feature type="region of interest" description="Disordered" evidence="5">
    <location>
        <begin position="338"/>
        <end position="370"/>
    </location>
</feature>
<feature type="transmembrane region" description="Helical" evidence="6">
    <location>
        <begin position="81"/>
        <end position="99"/>
    </location>
</feature>
<dbReference type="GO" id="GO:0000324">
    <property type="term" value="C:fungal-type vacuole"/>
    <property type="evidence" value="ECO:0007669"/>
    <property type="project" value="TreeGrafter"/>
</dbReference>
<evidence type="ECO:0000256" key="4">
    <source>
        <dbReference type="ARBA" id="ARBA00023136"/>
    </source>
</evidence>
<feature type="transmembrane region" description="Helical" evidence="6">
    <location>
        <begin position="138"/>
        <end position="157"/>
    </location>
</feature>
<dbReference type="EMBL" id="KZ613476">
    <property type="protein sequence ID" value="PMD22835.1"/>
    <property type="molecule type" value="Genomic_DNA"/>
</dbReference>
<keyword evidence="3 6" id="KW-1133">Transmembrane helix</keyword>
<keyword evidence="8" id="KW-1185">Reference proteome</keyword>
<feature type="transmembrane region" description="Helical" evidence="6">
    <location>
        <begin position="261"/>
        <end position="282"/>
    </location>
</feature>
<name>A0A2J6Q9B5_9HELO</name>
<protein>
    <submittedName>
        <fullName evidence="7">RTA1-domain-containing protein</fullName>
    </submittedName>
</protein>